<sequence>MRPVTIIGPVITTARLRLRPWRPEDAADALEIYGSAEIARWLTPALERMEGLDQMRAVLSRWITDPPSLPGRPAGRWAIEEIETARLAGSGQILPLPPSGVDLELGYQLKPSMWGRGLATEAGHALAHHAFAHGEEEVFAVVRPHNSRGARAARRIGMEWVGETDKYYDLRLQVFRYRKADLDISALDPRPVER</sequence>
<evidence type="ECO:0000313" key="3">
    <source>
        <dbReference type="Proteomes" id="UP000198832"/>
    </source>
</evidence>
<organism evidence="2 3">
    <name type="scientific">Nocardioides terrae</name>
    <dbReference type="NCBI Taxonomy" id="574651"/>
    <lineage>
        <taxon>Bacteria</taxon>
        <taxon>Bacillati</taxon>
        <taxon>Actinomycetota</taxon>
        <taxon>Actinomycetes</taxon>
        <taxon>Propionibacteriales</taxon>
        <taxon>Nocardioidaceae</taxon>
        <taxon>Nocardioides</taxon>
    </lineage>
</organism>
<protein>
    <submittedName>
        <fullName evidence="2">Protein N-acetyltransferase, RimJ/RimL family</fullName>
    </submittedName>
</protein>
<dbReference type="Pfam" id="PF13302">
    <property type="entry name" value="Acetyltransf_3"/>
    <property type="match status" value="1"/>
</dbReference>
<reference evidence="2 3" key="1">
    <citation type="submission" date="2016-10" db="EMBL/GenBank/DDBJ databases">
        <authorList>
            <person name="de Groot N.N."/>
        </authorList>
    </citation>
    <scope>NUCLEOTIDE SEQUENCE [LARGE SCALE GENOMIC DNA]</scope>
    <source>
        <strain evidence="2 3">CGMCC 1.7056</strain>
    </source>
</reference>
<evidence type="ECO:0000313" key="2">
    <source>
        <dbReference type="EMBL" id="SFD00309.1"/>
    </source>
</evidence>
<dbReference type="Proteomes" id="UP000198832">
    <property type="component" value="Unassembled WGS sequence"/>
</dbReference>
<accession>A0A1I1NRQ5</accession>
<dbReference type="SUPFAM" id="SSF55729">
    <property type="entry name" value="Acyl-CoA N-acyltransferases (Nat)"/>
    <property type="match status" value="1"/>
</dbReference>
<dbReference type="PANTHER" id="PTHR43792">
    <property type="entry name" value="GNAT FAMILY, PUTATIVE (AFU_ORTHOLOGUE AFUA_3G00765)-RELATED-RELATED"/>
    <property type="match status" value="1"/>
</dbReference>
<dbReference type="STRING" id="574651.SAMN04487968_1204"/>
<feature type="domain" description="N-acetyltransferase" evidence="1">
    <location>
        <begin position="16"/>
        <end position="177"/>
    </location>
</feature>
<dbReference type="GO" id="GO:0016747">
    <property type="term" value="F:acyltransferase activity, transferring groups other than amino-acyl groups"/>
    <property type="evidence" value="ECO:0007669"/>
    <property type="project" value="InterPro"/>
</dbReference>
<dbReference type="InterPro" id="IPR051531">
    <property type="entry name" value="N-acetyltransferase"/>
</dbReference>
<name>A0A1I1NRQ5_9ACTN</name>
<keyword evidence="3" id="KW-1185">Reference proteome</keyword>
<gene>
    <name evidence="2" type="ORF">SAMN04487968_1204</name>
</gene>
<proteinExistence type="predicted"/>
<keyword evidence="2" id="KW-0808">Transferase</keyword>
<evidence type="ECO:0000259" key="1">
    <source>
        <dbReference type="PROSITE" id="PS51186"/>
    </source>
</evidence>
<dbReference type="InterPro" id="IPR016181">
    <property type="entry name" value="Acyl_CoA_acyltransferase"/>
</dbReference>
<dbReference type="EMBL" id="FOLB01000020">
    <property type="protein sequence ID" value="SFD00309.1"/>
    <property type="molecule type" value="Genomic_DNA"/>
</dbReference>
<dbReference type="PROSITE" id="PS51186">
    <property type="entry name" value="GNAT"/>
    <property type="match status" value="1"/>
</dbReference>
<dbReference type="InterPro" id="IPR000182">
    <property type="entry name" value="GNAT_dom"/>
</dbReference>
<dbReference type="Gene3D" id="3.40.630.30">
    <property type="match status" value="1"/>
</dbReference>
<dbReference type="PANTHER" id="PTHR43792:SF1">
    <property type="entry name" value="N-ACETYLTRANSFERASE DOMAIN-CONTAINING PROTEIN"/>
    <property type="match status" value="1"/>
</dbReference>
<dbReference type="AlphaFoldDB" id="A0A1I1NRQ5"/>